<evidence type="ECO:0000256" key="6">
    <source>
        <dbReference type="PROSITE-ProRule" id="PRU01024"/>
    </source>
</evidence>
<dbReference type="KEGG" id="dpx:DAPPUDRAFT_302582"/>
<dbReference type="AlphaFoldDB" id="E9GEK5"/>
<comment type="catalytic activity">
    <reaction evidence="5">
        <text>uridine(54) in tRNA + S-adenosyl-L-methionine = 5-methyluridine(54) in tRNA + S-adenosyl-L-homocysteine + H(+)</text>
        <dbReference type="Rhea" id="RHEA:42712"/>
        <dbReference type="Rhea" id="RHEA-COMP:10167"/>
        <dbReference type="Rhea" id="RHEA-COMP:10193"/>
        <dbReference type="ChEBI" id="CHEBI:15378"/>
        <dbReference type="ChEBI" id="CHEBI:57856"/>
        <dbReference type="ChEBI" id="CHEBI:59789"/>
        <dbReference type="ChEBI" id="CHEBI:65315"/>
        <dbReference type="ChEBI" id="CHEBI:74447"/>
        <dbReference type="EC" id="2.1.1.35"/>
    </reaction>
    <physiologicalReaction direction="left-to-right" evidence="5">
        <dbReference type="Rhea" id="RHEA:42713"/>
    </physiologicalReaction>
</comment>
<name>E9GEK5_DAPPU</name>
<keyword evidence="1 6" id="KW-0489">Methyltransferase</keyword>
<organism evidence="7 8">
    <name type="scientific">Daphnia pulex</name>
    <name type="common">Water flea</name>
    <dbReference type="NCBI Taxonomy" id="6669"/>
    <lineage>
        <taxon>Eukaryota</taxon>
        <taxon>Metazoa</taxon>
        <taxon>Ecdysozoa</taxon>
        <taxon>Arthropoda</taxon>
        <taxon>Crustacea</taxon>
        <taxon>Branchiopoda</taxon>
        <taxon>Diplostraca</taxon>
        <taxon>Cladocera</taxon>
        <taxon>Anomopoda</taxon>
        <taxon>Daphniidae</taxon>
        <taxon>Daphnia</taxon>
    </lineage>
</organism>
<dbReference type="PANTHER" id="PTHR45904">
    <property type="entry name" value="TRNA (URACIL-5-)-METHYLTRANSFERASE"/>
    <property type="match status" value="1"/>
</dbReference>
<dbReference type="GO" id="GO:0006396">
    <property type="term" value="P:RNA processing"/>
    <property type="evidence" value="ECO:0007669"/>
    <property type="project" value="InterPro"/>
</dbReference>
<dbReference type="CDD" id="cd02440">
    <property type="entry name" value="AdoMet_MTases"/>
    <property type="match status" value="1"/>
</dbReference>
<evidence type="ECO:0000256" key="3">
    <source>
        <dbReference type="ARBA" id="ARBA00022691"/>
    </source>
</evidence>
<dbReference type="EC" id="2.1.1.35" evidence="4"/>
<dbReference type="HOGENOM" id="CLU_014689_4_0_1"/>
<dbReference type="InterPro" id="IPR045850">
    <property type="entry name" value="TRM2_met"/>
</dbReference>
<dbReference type="Pfam" id="PF05958">
    <property type="entry name" value="tRNA_U5-meth_tr"/>
    <property type="match status" value="1"/>
</dbReference>
<dbReference type="OrthoDB" id="10250660at2759"/>
<dbReference type="Gene3D" id="3.40.50.150">
    <property type="entry name" value="Vaccinia Virus protein VP39"/>
    <property type="match status" value="1"/>
</dbReference>
<keyword evidence="2 6" id="KW-0808">Transferase</keyword>
<gene>
    <name evidence="7" type="ORF">DAPPUDRAFT_302582</name>
</gene>
<accession>E9GEK5</accession>
<protein>
    <recommendedName>
        <fullName evidence="4">tRNA (uracil(54)-C(5))-methyltransferase</fullName>
        <ecNumber evidence="4">2.1.1.35</ecNumber>
    </recommendedName>
</protein>
<reference evidence="7 8" key="1">
    <citation type="journal article" date="2011" name="Science">
        <title>The ecoresponsive genome of Daphnia pulex.</title>
        <authorList>
            <person name="Colbourne J.K."/>
            <person name="Pfrender M.E."/>
            <person name="Gilbert D."/>
            <person name="Thomas W.K."/>
            <person name="Tucker A."/>
            <person name="Oakley T.H."/>
            <person name="Tokishita S."/>
            <person name="Aerts A."/>
            <person name="Arnold G.J."/>
            <person name="Basu M.K."/>
            <person name="Bauer D.J."/>
            <person name="Caceres C.E."/>
            <person name="Carmel L."/>
            <person name="Casola C."/>
            <person name="Choi J.H."/>
            <person name="Detter J.C."/>
            <person name="Dong Q."/>
            <person name="Dusheyko S."/>
            <person name="Eads B.D."/>
            <person name="Frohlich T."/>
            <person name="Geiler-Samerotte K.A."/>
            <person name="Gerlach D."/>
            <person name="Hatcher P."/>
            <person name="Jogdeo S."/>
            <person name="Krijgsveld J."/>
            <person name="Kriventseva E.V."/>
            <person name="Kultz D."/>
            <person name="Laforsch C."/>
            <person name="Lindquist E."/>
            <person name="Lopez J."/>
            <person name="Manak J.R."/>
            <person name="Muller J."/>
            <person name="Pangilinan J."/>
            <person name="Patwardhan R.P."/>
            <person name="Pitluck S."/>
            <person name="Pritham E.J."/>
            <person name="Rechtsteiner A."/>
            <person name="Rho M."/>
            <person name="Rogozin I.B."/>
            <person name="Sakarya O."/>
            <person name="Salamov A."/>
            <person name="Schaack S."/>
            <person name="Shapiro H."/>
            <person name="Shiga Y."/>
            <person name="Skalitzky C."/>
            <person name="Smith Z."/>
            <person name="Souvorov A."/>
            <person name="Sung W."/>
            <person name="Tang Z."/>
            <person name="Tsuchiya D."/>
            <person name="Tu H."/>
            <person name="Vos H."/>
            <person name="Wang M."/>
            <person name="Wolf Y.I."/>
            <person name="Yamagata H."/>
            <person name="Yamada T."/>
            <person name="Ye Y."/>
            <person name="Shaw J.R."/>
            <person name="Andrews J."/>
            <person name="Crease T.J."/>
            <person name="Tang H."/>
            <person name="Lucas S.M."/>
            <person name="Robertson H.M."/>
            <person name="Bork P."/>
            <person name="Koonin E.V."/>
            <person name="Zdobnov E.M."/>
            <person name="Grigoriev I.V."/>
            <person name="Lynch M."/>
            <person name="Boore J.L."/>
        </authorList>
    </citation>
    <scope>NUCLEOTIDE SEQUENCE [LARGE SCALE GENOMIC DNA]</scope>
</reference>
<evidence type="ECO:0000313" key="7">
    <source>
        <dbReference type="EMBL" id="EFX82281.1"/>
    </source>
</evidence>
<dbReference type="GO" id="GO:0032259">
    <property type="term" value="P:methylation"/>
    <property type="evidence" value="ECO:0007669"/>
    <property type="project" value="UniProtKB-KW"/>
</dbReference>
<feature type="binding site" evidence="6">
    <location>
        <position position="385"/>
    </location>
    <ligand>
        <name>S-adenosyl-L-methionine</name>
        <dbReference type="ChEBI" id="CHEBI:59789"/>
    </ligand>
</feature>
<dbReference type="STRING" id="6669.E9GEK5"/>
<evidence type="ECO:0000256" key="1">
    <source>
        <dbReference type="ARBA" id="ARBA00022603"/>
    </source>
</evidence>
<dbReference type="SUPFAM" id="SSF53335">
    <property type="entry name" value="S-adenosyl-L-methionine-dependent methyltransferases"/>
    <property type="match status" value="1"/>
</dbReference>
<evidence type="ECO:0000256" key="2">
    <source>
        <dbReference type="ARBA" id="ARBA00022679"/>
    </source>
</evidence>
<feature type="binding site" evidence="6">
    <location>
        <position position="285"/>
    </location>
    <ligand>
        <name>S-adenosyl-L-methionine</name>
        <dbReference type="ChEBI" id="CHEBI:59789"/>
    </ligand>
</feature>
<dbReference type="Proteomes" id="UP000000305">
    <property type="component" value="Unassembled WGS sequence"/>
</dbReference>
<dbReference type="OMA" id="HGQPHIY"/>
<dbReference type="PANTHER" id="PTHR45904:SF1">
    <property type="entry name" value="TRNA (URACIL-5-)-METHYLTRANSFERASE HOMOLOG B"/>
    <property type="match status" value="1"/>
</dbReference>
<evidence type="ECO:0000256" key="5">
    <source>
        <dbReference type="ARBA" id="ARBA00047278"/>
    </source>
</evidence>
<dbReference type="eggNOG" id="KOG2187">
    <property type="taxonomic scope" value="Eukaryota"/>
</dbReference>
<dbReference type="Gene3D" id="2.40.50.1070">
    <property type="match status" value="1"/>
</dbReference>
<dbReference type="PhylomeDB" id="E9GEK5"/>
<evidence type="ECO:0000256" key="4">
    <source>
        <dbReference type="ARBA" id="ARBA00033763"/>
    </source>
</evidence>
<dbReference type="GO" id="GO:0030697">
    <property type="term" value="F:tRNA (uracil(54)-C5)-methyltransferase activity, S-adenosyl methionine-dependent"/>
    <property type="evidence" value="ECO:0007669"/>
    <property type="project" value="UniProtKB-EC"/>
</dbReference>
<dbReference type="PROSITE" id="PS51687">
    <property type="entry name" value="SAM_MT_RNA_M5U"/>
    <property type="match status" value="1"/>
</dbReference>
<dbReference type="EMBL" id="GL732540">
    <property type="protein sequence ID" value="EFX82281.1"/>
    <property type="molecule type" value="Genomic_DNA"/>
</dbReference>
<dbReference type="InterPro" id="IPR010280">
    <property type="entry name" value="U5_MeTrfase_fam"/>
</dbReference>
<keyword evidence="8" id="KW-1185">Reference proteome</keyword>
<comment type="caution">
    <text evidence="6">Lacks conserved residue(s) required for the propagation of feature annotation.</text>
</comment>
<sequence>MYMKLWKNVRRVASLKRFTHQEATGTIKVDEQLITNHETSSPINQLRNETSDFDELADAVTPLWRIPYAEQLEIKDKRNFEIMTKLTQRLKPHSPSKGIICQLKETLPSPVTLHYRNKNDFHIRYDSSGRVVVGLCVGKASRQTLRCIKADNLFNTHPTHTDVARVVQEYIQHESKWKVCEHFQRGGNWRSVLVRSNHKFELMVIVTIHPQDLEEEEIRSEMERMKDYLLASSMGKQIVSVYYQASGHTRATAEQCPFNLLHGHSHIYERIGDYEFRISPESFFQINTEAARLLYDTVALQLAPQRMSTVVDLCCGTGTQGLMVARHSRGVIGVELSRSAVEDARFNAAHNQIQNAEFIAGRAEKLFKHIMEQLEVSPDIAVIVNPSRGGVDKRIISLLRNNERVRNLVYISCQADGPAMNNFVDLCIRGRKTLSEPFVLKKATPIDLFPHTNHCELVLSFRR</sequence>
<keyword evidence="3 6" id="KW-0949">S-adenosyl-L-methionine</keyword>
<feature type="active site" description="Nucleophile" evidence="6">
    <location>
        <position position="413"/>
    </location>
</feature>
<dbReference type="InterPro" id="IPR029063">
    <property type="entry name" value="SAM-dependent_MTases_sf"/>
</dbReference>
<evidence type="ECO:0000313" key="8">
    <source>
        <dbReference type="Proteomes" id="UP000000305"/>
    </source>
</evidence>
<proteinExistence type="inferred from homology"/>
<feature type="binding site" evidence="6">
    <location>
        <position position="335"/>
    </location>
    <ligand>
        <name>S-adenosyl-L-methionine</name>
        <dbReference type="ChEBI" id="CHEBI:59789"/>
    </ligand>
</feature>
<dbReference type="InParanoid" id="E9GEK5"/>
<comment type="similarity">
    <text evidence="6">Belongs to the class I-like SAM-binding methyltransferase superfamily. RNA M5U methyltransferase family.</text>
</comment>